<organism evidence="1 2">
    <name type="scientific">Desulfosporosinus acididurans</name>
    <dbReference type="NCBI Taxonomy" id="476652"/>
    <lineage>
        <taxon>Bacteria</taxon>
        <taxon>Bacillati</taxon>
        <taxon>Bacillota</taxon>
        <taxon>Clostridia</taxon>
        <taxon>Eubacteriales</taxon>
        <taxon>Desulfitobacteriaceae</taxon>
        <taxon>Desulfosporosinus</taxon>
    </lineage>
</organism>
<name>A0A0J1FXB4_9FIRM</name>
<dbReference type="PATRIC" id="fig|476652.3.peg.59"/>
<reference evidence="1 2" key="1">
    <citation type="submission" date="2015-06" db="EMBL/GenBank/DDBJ databases">
        <title>Draft genome of the moderately acidophilic sulfate reducer Candidatus Desulfosporosinus acididurans strain M1.</title>
        <authorList>
            <person name="Poehlein A."/>
            <person name="Petzsch P."/>
            <person name="Johnson B.D."/>
            <person name="Schloemann M."/>
            <person name="Daniel R."/>
            <person name="Muehling M."/>
        </authorList>
    </citation>
    <scope>NUCLEOTIDE SEQUENCE [LARGE SCALE GENOMIC DNA]</scope>
    <source>
        <strain evidence="1 2">M1</strain>
    </source>
</reference>
<comment type="caution">
    <text evidence="1">The sequence shown here is derived from an EMBL/GenBank/DDBJ whole genome shotgun (WGS) entry which is preliminary data.</text>
</comment>
<proteinExistence type="predicted"/>
<keyword evidence="2" id="KW-1185">Reference proteome</keyword>
<dbReference type="Proteomes" id="UP000036356">
    <property type="component" value="Unassembled WGS sequence"/>
</dbReference>
<evidence type="ECO:0000313" key="1">
    <source>
        <dbReference type="EMBL" id="KLU67663.1"/>
    </source>
</evidence>
<dbReference type="AlphaFoldDB" id="A0A0J1FXB4"/>
<gene>
    <name evidence="1" type="ORF">DEAC_c00570</name>
</gene>
<sequence>MDFASCSKCLYGQTTICDAFMLHQFQSGNGVTEITWQGGGCPFYNQYQKP</sequence>
<evidence type="ECO:0000313" key="2">
    <source>
        <dbReference type="Proteomes" id="UP000036356"/>
    </source>
</evidence>
<dbReference type="EMBL" id="LDZY01000001">
    <property type="protein sequence ID" value="KLU67663.1"/>
    <property type="molecule type" value="Genomic_DNA"/>
</dbReference>
<accession>A0A0J1FXB4</accession>
<protein>
    <submittedName>
        <fullName evidence="1">Uncharacterized protein</fullName>
    </submittedName>
</protein>
<dbReference type="RefSeq" id="WP_161796402.1">
    <property type="nucleotide sequence ID" value="NZ_LDZY01000001.1"/>
</dbReference>